<dbReference type="Pfam" id="PF00441">
    <property type="entry name" value="Acyl-CoA_dh_1"/>
    <property type="match status" value="1"/>
</dbReference>
<feature type="domain" description="Acyl-CoA dehydrogenase/oxidase C-terminal" evidence="8">
    <location>
        <begin position="251"/>
        <end position="400"/>
    </location>
</feature>
<dbReference type="InterPro" id="IPR036250">
    <property type="entry name" value="AcylCo_DH-like_C"/>
</dbReference>
<comment type="cofactor">
    <cofactor evidence="1 6">
        <name>FAD</name>
        <dbReference type="ChEBI" id="CHEBI:57692"/>
    </cofactor>
</comment>
<evidence type="ECO:0000313" key="11">
    <source>
        <dbReference type="EMBL" id="EFG05741.1"/>
    </source>
</evidence>
<evidence type="ECO:0000256" key="6">
    <source>
        <dbReference type="RuleBase" id="RU362125"/>
    </source>
</evidence>
<evidence type="ECO:0000313" key="12">
    <source>
        <dbReference type="Proteomes" id="UP000002357"/>
    </source>
</evidence>
<evidence type="ECO:0000256" key="2">
    <source>
        <dbReference type="ARBA" id="ARBA00009347"/>
    </source>
</evidence>
<dbReference type="Pfam" id="PF02770">
    <property type="entry name" value="Acyl-CoA_dh_M"/>
    <property type="match status" value="1"/>
</dbReference>
<evidence type="ECO:0000259" key="10">
    <source>
        <dbReference type="Pfam" id="PF02771"/>
    </source>
</evidence>
<proteinExistence type="inferred from homology"/>
<dbReference type="InterPro" id="IPR006091">
    <property type="entry name" value="Acyl-CoA_Oxase/DH_mid-dom"/>
</dbReference>
<protein>
    <submittedName>
        <fullName evidence="11">Acyl-CoA dehydrogenase</fullName>
        <ecNumber evidence="11">1.3.99.-</ecNumber>
    </submittedName>
</protein>
<dbReference type="PROSITE" id="PS00073">
    <property type="entry name" value="ACYL_COA_DH_2"/>
    <property type="match status" value="1"/>
</dbReference>
<evidence type="ECO:0000256" key="5">
    <source>
        <dbReference type="ARBA" id="ARBA00023002"/>
    </source>
</evidence>
<dbReference type="eggNOG" id="COG1960">
    <property type="taxonomic scope" value="Bacteria"/>
</dbReference>
<dbReference type="Gene3D" id="1.20.140.10">
    <property type="entry name" value="Butyryl-CoA Dehydrogenase, subunit A, domain 3"/>
    <property type="match status" value="1"/>
</dbReference>
<dbReference type="Gene3D" id="1.10.540.10">
    <property type="entry name" value="Acyl-CoA dehydrogenase/oxidase, N-terminal domain"/>
    <property type="match status" value="1"/>
</dbReference>
<dbReference type="FunFam" id="1.20.140.10:FF:000004">
    <property type="entry name" value="Acyl-CoA dehydrogenase FadE25"/>
    <property type="match status" value="1"/>
</dbReference>
<dbReference type="InterPro" id="IPR013786">
    <property type="entry name" value="AcylCoA_DH/ox_N"/>
</dbReference>
<comment type="similarity">
    <text evidence="2 6">Belongs to the acyl-CoA dehydrogenase family.</text>
</comment>
<keyword evidence="4 6" id="KW-0274">FAD</keyword>
<dbReference type="Gene3D" id="2.40.110.10">
    <property type="entry name" value="Butyryl-CoA Dehydrogenase, subunit A, domain 2"/>
    <property type="match status" value="1"/>
</dbReference>
<dbReference type="FunFam" id="2.40.110.10:FF:000009">
    <property type="entry name" value="Acyl-CoA dehydrogenase"/>
    <property type="match status" value="1"/>
</dbReference>
<dbReference type="InterPro" id="IPR046373">
    <property type="entry name" value="Acyl-CoA_Oxase/DH_mid-dom_sf"/>
</dbReference>
<evidence type="ECO:0000256" key="7">
    <source>
        <dbReference type="SAM" id="MobiDB-lite"/>
    </source>
</evidence>
<evidence type="ECO:0000259" key="9">
    <source>
        <dbReference type="Pfam" id="PF02770"/>
    </source>
</evidence>
<dbReference type="EMBL" id="CM000913">
    <property type="protein sequence ID" value="EFG05741.1"/>
    <property type="molecule type" value="Genomic_DNA"/>
</dbReference>
<gene>
    <name evidence="11" type="ORF">SCLAV_0665</name>
</gene>
<dbReference type="GO" id="GO:0050660">
    <property type="term" value="F:flavin adenine dinucleotide binding"/>
    <property type="evidence" value="ECO:0007669"/>
    <property type="project" value="InterPro"/>
</dbReference>
<accession>E2PUC2</accession>
<feature type="domain" description="Acyl-CoA oxidase/dehydrogenase middle" evidence="9">
    <location>
        <begin position="145"/>
        <end position="239"/>
    </location>
</feature>
<sequence length="408" mass="43265">MSACRPQPDREESAAMSDRVPQPVDRQLPTEESQQLVSLVRDIAHREIAPRAAEEEEAGRFPREVFTLLSGSGLLGLPYATEFGGGEQPYEVYLQVLEELAAARLTVGLGASVHTLACHALAGYGSKEQQAEWLPDMLGGGLLGAYCLSEPAAGSDAASLRTRAVRDGEDWVITGTKAWITHGGVADFYTVLARSGGEGSRGITAFLVPGDAPGLTAAAPEKKMGMKGSPTAQLHFDGVRVPDTRRIGEEGQGFTIALSALDSGRLGIAACAVGIAQAALDEALAYAAGRRQFGRPIADFQGLRFLLADMATRIEAGRSLCLAAARRRDQGLPFSREAAMAKLFCTDAAMSVTVDAVQVLGGYGYTADFPVERLMREAKVLQIVEGTNQIQRMVVARHLLGPEAGPGR</sequence>
<dbReference type="Proteomes" id="UP000002357">
    <property type="component" value="Chromosome"/>
</dbReference>
<evidence type="ECO:0000256" key="3">
    <source>
        <dbReference type="ARBA" id="ARBA00022630"/>
    </source>
</evidence>
<evidence type="ECO:0000259" key="8">
    <source>
        <dbReference type="Pfam" id="PF00441"/>
    </source>
</evidence>
<dbReference type="Pfam" id="PF02771">
    <property type="entry name" value="Acyl-CoA_dh_N"/>
    <property type="match status" value="1"/>
</dbReference>
<dbReference type="EC" id="1.3.99.-" evidence="11"/>
<name>E2PUC2_STRCL</name>
<feature type="domain" description="Acyl-CoA dehydrogenase/oxidase N-terminal" evidence="10">
    <location>
        <begin position="30"/>
        <end position="140"/>
    </location>
</feature>
<keyword evidence="12" id="KW-1185">Reference proteome</keyword>
<dbReference type="PANTHER" id="PTHR43884:SF12">
    <property type="entry name" value="ISOVALERYL-COA DEHYDROGENASE, MITOCHONDRIAL-RELATED"/>
    <property type="match status" value="1"/>
</dbReference>
<dbReference type="PIRSF" id="PIRSF016578">
    <property type="entry name" value="HsaA"/>
    <property type="match status" value="1"/>
</dbReference>
<dbReference type="InterPro" id="IPR006089">
    <property type="entry name" value="Acyl-CoA_DH_CS"/>
</dbReference>
<feature type="region of interest" description="Disordered" evidence="7">
    <location>
        <begin position="1"/>
        <end position="32"/>
    </location>
</feature>
<dbReference type="InterPro" id="IPR009100">
    <property type="entry name" value="AcylCoA_DH/oxidase_NM_dom_sf"/>
</dbReference>
<dbReference type="SUPFAM" id="SSF56645">
    <property type="entry name" value="Acyl-CoA dehydrogenase NM domain-like"/>
    <property type="match status" value="1"/>
</dbReference>
<organism evidence="11 12">
    <name type="scientific">Streptomyces clavuligerus</name>
    <dbReference type="NCBI Taxonomy" id="1901"/>
    <lineage>
        <taxon>Bacteria</taxon>
        <taxon>Bacillati</taxon>
        <taxon>Actinomycetota</taxon>
        <taxon>Actinomycetes</taxon>
        <taxon>Kitasatosporales</taxon>
        <taxon>Streptomycetaceae</taxon>
        <taxon>Streptomyces</taxon>
    </lineage>
</organism>
<dbReference type="GO" id="GO:0003995">
    <property type="term" value="F:acyl-CoA dehydrogenase activity"/>
    <property type="evidence" value="ECO:0007669"/>
    <property type="project" value="InterPro"/>
</dbReference>
<dbReference type="AlphaFoldDB" id="E2PUC2"/>
<evidence type="ECO:0000256" key="4">
    <source>
        <dbReference type="ARBA" id="ARBA00022827"/>
    </source>
</evidence>
<dbReference type="InterPro" id="IPR037069">
    <property type="entry name" value="AcylCoA_DH/ox_N_sf"/>
</dbReference>
<keyword evidence="3 6" id="KW-0285">Flavoprotein</keyword>
<evidence type="ECO:0000256" key="1">
    <source>
        <dbReference type="ARBA" id="ARBA00001974"/>
    </source>
</evidence>
<dbReference type="PANTHER" id="PTHR43884">
    <property type="entry name" value="ACYL-COA DEHYDROGENASE"/>
    <property type="match status" value="1"/>
</dbReference>
<dbReference type="SUPFAM" id="SSF47203">
    <property type="entry name" value="Acyl-CoA dehydrogenase C-terminal domain-like"/>
    <property type="match status" value="1"/>
</dbReference>
<dbReference type="STRING" id="1901.BB341_24600"/>
<dbReference type="InterPro" id="IPR009075">
    <property type="entry name" value="AcylCo_DH/oxidase_C"/>
</dbReference>
<reference evidence="11 12" key="1">
    <citation type="journal article" date="2010" name="Genome Biol. Evol.">
        <title>The sequence of a 1.8-mb bacterial linear plasmid reveals a rich evolutionary reservoir of secondary metabolic pathways.</title>
        <authorList>
            <person name="Medema M.H."/>
            <person name="Trefzer A."/>
            <person name="Kovalchuk A."/>
            <person name="van den Berg M."/>
            <person name="Mueller U."/>
            <person name="Heijne W."/>
            <person name="Wu L."/>
            <person name="Alam M.T."/>
            <person name="Ronning C.M."/>
            <person name="Nierman W.C."/>
            <person name="Bovenberg R.A.L."/>
            <person name="Breitling R."/>
            <person name="Takano E."/>
        </authorList>
    </citation>
    <scope>NUCLEOTIDE SEQUENCE [LARGE SCALE GENOMIC DNA]</scope>
    <source>
        <strain evidence="12">ATCC 27064 / DSM 738 / JCM 4710 / NBRC 13307 / NCIMB 12785 / NRRL 3585 / VKM Ac-602</strain>
    </source>
</reference>
<keyword evidence="5 6" id="KW-0560">Oxidoreductase</keyword>
<dbReference type="PROSITE" id="PS00072">
    <property type="entry name" value="ACYL_COA_DH_1"/>
    <property type="match status" value="1"/>
</dbReference>